<feature type="transmembrane region" description="Helical" evidence="1">
    <location>
        <begin position="6"/>
        <end position="25"/>
    </location>
</feature>
<name>A0A1X2IMY7_9FUNG</name>
<sequence>MAAATTCQHWGILFWVFILTSVIAARRNRLESHAWLAFSSSYCIPHSLDFFL</sequence>
<gene>
    <name evidence="2" type="ORF">BCR42DRAFT_409665</name>
</gene>
<reference evidence="2 3" key="1">
    <citation type="submission" date="2016-07" db="EMBL/GenBank/DDBJ databases">
        <title>Pervasive Adenine N6-methylation of Active Genes in Fungi.</title>
        <authorList>
            <consortium name="DOE Joint Genome Institute"/>
            <person name="Mondo S.J."/>
            <person name="Dannebaum R.O."/>
            <person name="Kuo R.C."/>
            <person name="Labutti K."/>
            <person name="Haridas S."/>
            <person name="Kuo A."/>
            <person name="Salamov A."/>
            <person name="Ahrendt S.R."/>
            <person name="Lipzen A."/>
            <person name="Sullivan W."/>
            <person name="Andreopoulos W.B."/>
            <person name="Clum A."/>
            <person name="Lindquist E."/>
            <person name="Daum C."/>
            <person name="Ramamoorthy G.K."/>
            <person name="Gryganskyi A."/>
            <person name="Culley D."/>
            <person name="Magnuson J.K."/>
            <person name="James T.Y."/>
            <person name="O'Malley M.A."/>
            <person name="Stajich J.E."/>
            <person name="Spatafora J.W."/>
            <person name="Visel A."/>
            <person name="Grigoriev I.V."/>
        </authorList>
    </citation>
    <scope>NUCLEOTIDE SEQUENCE [LARGE SCALE GENOMIC DNA]</scope>
    <source>
        <strain evidence="2 3">NRRL 1336</strain>
    </source>
</reference>
<dbReference type="AlphaFoldDB" id="A0A1X2IMY7"/>
<organism evidence="2 3">
    <name type="scientific">Absidia repens</name>
    <dbReference type="NCBI Taxonomy" id="90262"/>
    <lineage>
        <taxon>Eukaryota</taxon>
        <taxon>Fungi</taxon>
        <taxon>Fungi incertae sedis</taxon>
        <taxon>Mucoromycota</taxon>
        <taxon>Mucoromycotina</taxon>
        <taxon>Mucoromycetes</taxon>
        <taxon>Mucorales</taxon>
        <taxon>Cunninghamellaceae</taxon>
        <taxon>Absidia</taxon>
    </lineage>
</organism>
<evidence type="ECO:0000256" key="1">
    <source>
        <dbReference type="SAM" id="Phobius"/>
    </source>
</evidence>
<comment type="caution">
    <text evidence="2">The sequence shown here is derived from an EMBL/GenBank/DDBJ whole genome shotgun (WGS) entry which is preliminary data.</text>
</comment>
<keyword evidence="1" id="KW-1133">Transmembrane helix</keyword>
<keyword evidence="1" id="KW-0472">Membrane</keyword>
<keyword evidence="3" id="KW-1185">Reference proteome</keyword>
<proteinExistence type="predicted"/>
<dbReference type="EMBL" id="MCGE01000007">
    <property type="protein sequence ID" value="ORZ19376.1"/>
    <property type="molecule type" value="Genomic_DNA"/>
</dbReference>
<keyword evidence="1" id="KW-0812">Transmembrane</keyword>
<evidence type="ECO:0000313" key="2">
    <source>
        <dbReference type="EMBL" id="ORZ19376.1"/>
    </source>
</evidence>
<dbReference type="Proteomes" id="UP000193560">
    <property type="component" value="Unassembled WGS sequence"/>
</dbReference>
<accession>A0A1X2IMY7</accession>
<protein>
    <submittedName>
        <fullName evidence="2">Uncharacterized protein</fullName>
    </submittedName>
</protein>
<evidence type="ECO:0000313" key="3">
    <source>
        <dbReference type="Proteomes" id="UP000193560"/>
    </source>
</evidence>